<evidence type="ECO:0000256" key="1">
    <source>
        <dbReference type="SAM" id="SignalP"/>
    </source>
</evidence>
<accession>A0A2K9PKS5</accession>
<name>A0A2K9PKS5_9FLAO</name>
<protein>
    <recommendedName>
        <fullName evidence="4">Nicotinate-nucleotide adenylyltransferase</fullName>
    </recommendedName>
</protein>
<organism evidence="2 3">
    <name type="scientific">Flavivirga eckloniae</name>
    <dbReference type="NCBI Taxonomy" id="1803846"/>
    <lineage>
        <taxon>Bacteria</taxon>
        <taxon>Pseudomonadati</taxon>
        <taxon>Bacteroidota</taxon>
        <taxon>Flavobacteriia</taxon>
        <taxon>Flavobacteriales</taxon>
        <taxon>Flavobacteriaceae</taxon>
        <taxon>Flavivirga</taxon>
    </lineage>
</organism>
<evidence type="ECO:0000313" key="3">
    <source>
        <dbReference type="Proteomes" id="UP000235826"/>
    </source>
</evidence>
<keyword evidence="1" id="KW-0732">Signal</keyword>
<keyword evidence="3" id="KW-1185">Reference proteome</keyword>
<dbReference type="OrthoDB" id="1448997at2"/>
<dbReference type="KEGG" id="fek:C1H87_02440"/>
<feature type="chain" id="PRO_5014720376" description="Nicotinate-nucleotide adenylyltransferase" evidence="1">
    <location>
        <begin position="20"/>
        <end position="186"/>
    </location>
</feature>
<evidence type="ECO:0000313" key="2">
    <source>
        <dbReference type="EMBL" id="AUP77635.1"/>
    </source>
</evidence>
<evidence type="ECO:0008006" key="4">
    <source>
        <dbReference type="Google" id="ProtNLM"/>
    </source>
</evidence>
<dbReference type="AlphaFoldDB" id="A0A2K9PKS5"/>
<feature type="signal peptide" evidence="1">
    <location>
        <begin position="1"/>
        <end position="19"/>
    </location>
</feature>
<reference evidence="2 3" key="1">
    <citation type="submission" date="2018-01" db="EMBL/GenBank/DDBJ databases">
        <title>Complete genome sequence of Flavivirga eckloniae ECD14 isolated from seaweed Ecklonia cava.</title>
        <authorList>
            <person name="Lee J.H."/>
            <person name="Baik K.S."/>
            <person name="Seong C.N."/>
        </authorList>
    </citation>
    <scope>NUCLEOTIDE SEQUENCE [LARGE SCALE GENOMIC DNA]</scope>
    <source>
        <strain evidence="2 3">ECD14</strain>
    </source>
</reference>
<dbReference type="RefSeq" id="WP_102754295.1">
    <property type="nucleotide sequence ID" value="NZ_CP025791.1"/>
</dbReference>
<dbReference type="Proteomes" id="UP000235826">
    <property type="component" value="Chromosome"/>
</dbReference>
<sequence length="186" mass="21562">MKNLFLLIVSVLAVITINAQQNSIAFLDINTVDFQFEKESNTLTNSEDKRANSGYLKKVYAKETSTEVKKLEHQVLNYNIKNHSIYDDSEKATYRVVFKKKQGKITVVYNNAGDILSSKEQFKNIKIPYKLRVMISKSYPKWSFASNTCSVLYVKNKHVEKTYTIKIRKGKKTKTLKFNKAFKLIK</sequence>
<proteinExistence type="predicted"/>
<gene>
    <name evidence="2" type="ORF">C1H87_02440</name>
</gene>
<dbReference type="EMBL" id="CP025791">
    <property type="protein sequence ID" value="AUP77635.1"/>
    <property type="molecule type" value="Genomic_DNA"/>
</dbReference>